<name>A0A1Y5THX7_9RHOB</name>
<accession>A0A1Y5THX7</accession>
<dbReference type="InterPro" id="IPR050194">
    <property type="entry name" value="Glycosyltransferase_grp1"/>
</dbReference>
<dbReference type="OrthoDB" id="5490290at2"/>
<dbReference type="Proteomes" id="UP000193900">
    <property type="component" value="Unassembled WGS sequence"/>
</dbReference>
<keyword evidence="2" id="KW-0808">Transferase</keyword>
<gene>
    <name evidence="2" type="primary">mgtA</name>
    <name evidence="2" type="ORF">ROA7023_03010</name>
</gene>
<dbReference type="Gene3D" id="3.40.50.2000">
    <property type="entry name" value="Glycogen Phosphorylase B"/>
    <property type="match status" value="2"/>
</dbReference>
<evidence type="ECO:0000259" key="1">
    <source>
        <dbReference type="Pfam" id="PF13439"/>
    </source>
</evidence>
<protein>
    <submittedName>
        <fullName evidence="2">GDP-mannose-dependent alpha-mannosyltransferase</fullName>
        <ecNumber evidence="2">2.4.1.-</ecNumber>
    </submittedName>
</protein>
<dbReference type="AlphaFoldDB" id="A0A1Y5THX7"/>
<dbReference type="RefSeq" id="WP_085879815.1">
    <property type="nucleotide sequence ID" value="NZ_FWFZ01000017.1"/>
</dbReference>
<keyword evidence="2" id="KW-0328">Glycosyltransferase</keyword>
<dbReference type="Pfam" id="PF13439">
    <property type="entry name" value="Glyco_transf_4"/>
    <property type="match status" value="1"/>
</dbReference>
<sequence>MRILNLCETAKGGVGIYQRHVAALSSRGFEVHHLVPDSDADFLGADLRLETFRRKSRGLGAIREMLSRFESLLESLDPDVVFFHSTFALAALARMRMRGDRRPAIYCPHSWAIATCGRYDPKRPVVRLIEGRLAGLADRILCVSQNDRDIAQRLGYRGTFSVIENAAPEPNPNAVDTLFADDPDNLQLLFIGRLDRQKGFDILFDAMRYTARDDLRLHVVGDEVRHDGSTIWMSRRAIPVGWIGQDEIDSWYRSADALIVPSRWEGLPLVVPEALRNGTPVIVARRSGMEKLITPGVSGEVFDLDRESLATCLHDLDKARLRAMRPAARAAYEDRFTIDRMLDQLATMIRDVAAK</sequence>
<dbReference type="GO" id="GO:0016757">
    <property type="term" value="F:glycosyltransferase activity"/>
    <property type="evidence" value="ECO:0007669"/>
    <property type="project" value="UniProtKB-KW"/>
</dbReference>
<dbReference type="EC" id="2.4.1.-" evidence="2"/>
<feature type="domain" description="Glycosyltransferase subfamily 4-like N-terminal" evidence="1">
    <location>
        <begin position="12"/>
        <end position="165"/>
    </location>
</feature>
<dbReference type="PANTHER" id="PTHR45947">
    <property type="entry name" value="SULFOQUINOVOSYL TRANSFERASE SQD2"/>
    <property type="match status" value="1"/>
</dbReference>
<dbReference type="EMBL" id="FWFZ01000017">
    <property type="protein sequence ID" value="SLN64362.1"/>
    <property type="molecule type" value="Genomic_DNA"/>
</dbReference>
<organism evidence="2 3">
    <name type="scientific">Roseisalinus antarcticus</name>
    <dbReference type="NCBI Taxonomy" id="254357"/>
    <lineage>
        <taxon>Bacteria</taxon>
        <taxon>Pseudomonadati</taxon>
        <taxon>Pseudomonadota</taxon>
        <taxon>Alphaproteobacteria</taxon>
        <taxon>Rhodobacterales</taxon>
        <taxon>Roseobacteraceae</taxon>
        <taxon>Roseisalinus</taxon>
    </lineage>
</organism>
<dbReference type="InterPro" id="IPR028098">
    <property type="entry name" value="Glyco_trans_4-like_N"/>
</dbReference>
<evidence type="ECO:0000313" key="2">
    <source>
        <dbReference type="EMBL" id="SLN64362.1"/>
    </source>
</evidence>
<dbReference type="SUPFAM" id="SSF53756">
    <property type="entry name" value="UDP-Glycosyltransferase/glycogen phosphorylase"/>
    <property type="match status" value="1"/>
</dbReference>
<dbReference type="CDD" id="cd03801">
    <property type="entry name" value="GT4_PimA-like"/>
    <property type="match status" value="1"/>
</dbReference>
<reference evidence="2 3" key="1">
    <citation type="submission" date="2017-03" db="EMBL/GenBank/DDBJ databases">
        <authorList>
            <person name="Afonso C.L."/>
            <person name="Miller P.J."/>
            <person name="Scott M.A."/>
            <person name="Spackman E."/>
            <person name="Goraichik I."/>
            <person name="Dimitrov K.M."/>
            <person name="Suarez D.L."/>
            <person name="Swayne D.E."/>
        </authorList>
    </citation>
    <scope>NUCLEOTIDE SEQUENCE [LARGE SCALE GENOMIC DNA]</scope>
    <source>
        <strain evidence="2 3">CECT 7023</strain>
    </source>
</reference>
<proteinExistence type="predicted"/>
<keyword evidence="3" id="KW-1185">Reference proteome</keyword>
<evidence type="ECO:0000313" key="3">
    <source>
        <dbReference type="Proteomes" id="UP000193900"/>
    </source>
</evidence>
<dbReference type="Pfam" id="PF13692">
    <property type="entry name" value="Glyco_trans_1_4"/>
    <property type="match status" value="1"/>
</dbReference>
<dbReference type="PANTHER" id="PTHR45947:SF13">
    <property type="entry name" value="TRANSFERASE"/>
    <property type="match status" value="1"/>
</dbReference>